<name>A0A8S4RK89_9NEOP</name>
<dbReference type="EMBL" id="CAKXAJ010025199">
    <property type="protein sequence ID" value="CAH2236279.1"/>
    <property type="molecule type" value="Genomic_DNA"/>
</dbReference>
<gene>
    <name evidence="2" type="primary">jg7043</name>
    <name evidence="2" type="ORF">PAEG_LOCUS13737</name>
</gene>
<sequence>MYGNQQHSIKLCVRKRREMYGVRKIKEQKKYKDGNRMQKAALSLSSDLCQATFGLGQDNRDDDEDFMGGIEFDPSGSN</sequence>
<proteinExistence type="predicted"/>
<comment type="caution">
    <text evidence="2">The sequence shown here is derived from an EMBL/GenBank/DDBJ whole genome shotgun (WGS) entry which is preliminary data.</text>
</comment>
<dbReference type="AlphaFoldDB" id="A0A8S4RK89"/>
<evidence type="ECO:0000313" key="3">
    <source>
        <dbReference type="Proteomes" id="UP000838756"/>
    </source>
</evidence>
<keyword evidence="3" id="KW-1185">Reference proteome</keyword>
<evidence type="ECO:0000256" key="1">
    <source>
        <dbReference type="SAM" id="MobiDB-lite"/>
    </source>
</evidence>
<protein>
    <submittedName>
        <fullName evidence="2">Jg7043 protein</fullName>
    </submittedName>
</protein>
<accession>A0A8S4RK89</accession>
<evidence type="ECO:0000313" key="2">
    <source>
        <dbReference type="EMBL" id="CAH2236279.1"/>
    </source>
</evidence>
<feature type="region of interest" description="Disordered" evidence="1">
    <location>
        <begin position="59"/>
        <end position="78"/>
    </location>
</feature>
<organism evidence="2 3">
    <name type="scientific">Pararge aegeria aegeria</name>
    <dbReference type="NCBI Taxonomy" id="348720"/>
    <lineage>
        <taxon>Eukaryota</taxon>
        <taxon>Metazoa</taxon>
        <taxon>Ecdysozoa</taxon>
        <taxon>Arthropoda</taxon>
        <taxon>Hexapoda</taxon>
        <taxon>Insecta</taxon>
        <taxon>Pterygota</taxon>
        <taxon>Neoptera</taxon>
        <taxon>Endopterygota</taxon>
        <taxon>Lepidoptera</taxon>
        <taxon>Glossata</taxon>
        <taxon>Ditrysia</taxon>
        <taxon>Papilionoidea</taxon>
        <taxon>Nymphalidae</taxon>
        <taxon>Satyrinae</taxon>
        <taxon>Satyrini</taxon>
        <taxon>Parargina</taxon>
        <taxon>Pararge</taxon>
    </lineage>
</organism>
<dbReference type="Proteomes" id="UP000838756">
    <property type="component" value="Unassembled WGS sequence"/>
</dbReference>
<reference evidence="2" key="1">
    <citation type="submission" date="2022-03" db="EMBL/GenBank/DDBJ databases">
        <authorList>
            <person name="Lindestad O."/>
        </authorList>
    </citation>
    <scope>NUCLEOTIDE SEQUENCE</scope>
</reference>